<protein>
    <submittedName>
        <fullName evidence="1">Transposase</fullName>
    </submittedName>
</protein>
<dbReference type="EMBL" id="JAAIKC010000001">
    <property type="protein sequence ID" value="NEW05882.1"/>
    <property type="molecule type" value="Genomic_DNA"/>
</dbReference>
<comment type="caution">
    <text evidence="1">The sequence shown here is derived from an EMBL/GenBank/DDBJ whole genome shotgun (WGS) entry which is preliminary data.</text>
</comment>
<dbReference type="RefSeq" id="WP_163943349.1">
    <property type="nucleotide sequence ID" value="NZ_JAAIKC010000001.1"/>
</dbReference>
<accession>A0A6G3ZUR6</accession>
<organism evidence="1">
    <name type="scientific">Paenibacillus sp. SYP-B3998</name>
    <dbReference type="NCBI Taxonomy" id="2678564"/>
    <lineage>
        <taxon>Bacteria</taxon>
        <taxon>Bacillati</taxon>
        <taxon>Bacillota</taxon>
        <taxon>Bacilli</taxon>
        <taxon>Bacillales</taxon>
        <taxon>Paenibacillaceae</taxon>
        <taxon>Paenibacillus</taxon>
    </lineage>
</organism>
<proteinExistence type="predicted"/>
<evidence type="ECO:0000313" key="1">
    <source>
        <dbReference type="EMBL" id="NEW05882.1"/>
    </source>
</evidence>
<gene>
    <name evidence="1" type="ORF">GK047_07620</name>
</gene>
<reference evidence="1" key="1">
    <citation type="submission" date="2020-02" db="EMBL/GenBank/DDBJ databases">
        <authorList>
            <person name="Shen X.-R."/>
            <person name="Zhang Y.-X."/>
        </authorList>
    </citation>
    <scope>NUCLEOTIDE SEQUENCE</scope>
    <source>
        <strain evidence="1">SYP-B3998</strain>
    </source>
</reference>
<dbReference type="AlphaFoldDB" id="A0A6G3ZUR6"/>
<name>A0A6G3ZUR6_9BACL</name>
<sequence>MKLAPIFIASVFWIRLFFQLPDPYADLYQGSGGSSHTAGMKIQLEYELKTGDFLQVDVGPGKNNDGLYGTKRAKTVEATGETRQRVACARRLLFFF</sequence>